<feature type="region of interest" description="Disordered" evidence="1">
    <location>
        <begin position="24"/>
        <end position="45"/>
    </location>
</feature>
<keyword evidence="2" id="KW-0732">Signal</keyword>
<dbReference type="PROSITE" id="PS51257">
    <property type="entry name" value="PROKAR_LIPOPROTEIN"/>
    <property type="match status" value="1"/>
</dbReference>
<name>A0A4Q5M4Q6_9BACT</name>
<sequence length="365" mass="40611">MKTMRYFFILLVLTVMLIACTKSADEPTPDDNDNTDPTPSTTVKKATGEWIAANDGAGGFTYPESFRNYLFIYEVESNNQLIAYELSSPDIEVAFFLYNSNGERMWQSERGRIVKGEAKLNAGKYYLSVVSERYALGKFELKIGGVKKDIVKVPFEIQKSGEKSWGTNGGGGIAVTPKNHIYTFEVTEDNTYIDIEMESKDTEIGLYLYDTNGQEVERHLGQRRHFIIARLNKGTYAIMAATKVRGSRGNYTLKLLGKVKNLKKHEVSEKVMEGNMASNKDIKTFTFEITEENSLIDLQLTSATLKVGLKLYDSDGQLVGDDGYTSSAILVGRVKKGTYKLIASSNPYVASPSGNFKLVAVGNFK</sequence>
<reference evidence="3 4" key="1">
    <citation type="submission" date="2019-02" db="EMBL/GenBank/DDBJ databases">
        <title>Bacterial novel species Emticicia sp. 17J42-9 isolated from soil.</title>
        <authorList>
            <person name="Jung H.-Y."/>
        </authorList>
    </citation>
    <scope>NUCLEOTIDE SEQUENCE [LARGE SCALE GENOMIC DNA]</scope>
    <source>
        <strain evidence="3 4">17J42-9</strain>
    </source>
</reference>
<dbReference type="Proteomes" id="UP000293162">
    <property type="component" value="Unassembled WGS sequence"/>
</dbReference>
<feature type="signal peptide" evidence="2">
    <location>
        <begin position="1"/>
        <end position="24"/>
    </location>
</feature>
<accession>A0A4Q5M4Q6</accession>
<evidence type="ECO:0000313" key="4">
    <source>
        <dbReference type="Proteomes" id="UP000293162"/>
    </source>
</evidence>
<proteinExistence type="predicted"/>
<gene>
    <name evidence="3" type="ORF">EWM59_01355</name>
</gene>
<keyword evidence="4" id="KW-1185">Reference proteome</keyword>
<dbReference type="AlphaFoldDB" id="A0A4Q5M4Q6"/>
<dbReference type="OrthoDB" id="923694at2"/>
<dbReference type="Gene3D" id="2.60.120.380">
    <property type="match status" value="1"/>
</dbReference>
<evidence type="ECO:0000256" key="1">
    <source>
        <dbReference type="SAM" id="MobiDB-lite"/>
    </source>
</evidence>
<organism evidence="3 4">
    <name type="scientific">Emticicia agri</name>
    <dbReference type="NCBI Taxonomy" id="2492393"/>
    <lineage>
        <taxon>Bacteria</taxon>
        <taxon>Pseudomonadati</taxon>
        <taxon>Bacteroidota</taxon>
        <taxon>Cytophagia</taxon>
        <taxon>Cytophagales</taxon>
        <taxon>Leadbetterellaceae</taxon>
        <taxon>Emticicia</taxon>
    </lineage>
</organism>
<comment type="caution">
    <text evidence="3">The sequence shown here is derived from an EMBL/GenBank/DDBJ whole genome shotgun (WGS) entry which is preliminary data.</text>
</comment>
<dbReference type="SUPFAM" id="SSF49758">
    <property type="entry name" value="Calpain large subunit, middle domain (domain III)"/>
    <property type="match status" value="1"/>
</dbReference>
<evidence type="ECO:0000256" key="2">
    <source>
        <dbReference type="SAM" id="SignalP"/>
    </source>
</evidence>
<feature type="chain" id="PRO_5020900617" description="Peptidase C-terminal archaeal/bacterial domain-containing protein" evidence="2">
    <location>
        <begin position="25"/>
        <end position="365"/>
    </location>
</feature>
<evidence type="ECO:0000313" key="3">
    <source>
        <dbReference type="EMBL" id="RYU97364.1"/>
    </source>
</evidence>
<evidence type="ECO:0008006" key="5">
    <source>
        <dbReference type="Google" id="ProtNLM"/>
    </source>
</evidence>
<protein>
    <recommendedName>
        <fullName evidence="5">Peptidase C-terminal archaeal/bacterial domain-containing protein</fullName>
    </recommendedName>
</protein>
<dbReference type="InterPro" id="IPR036213">
    <property type="entry name" value="Calpain_III_sf"/>
</dbReference>
<dbReference type="EMBL" id="SEWF01000002">
    <property type="protein sequence ID" value="RYU97364.1"/>
    <property type="molecule type" value="Genomic_DNA"/>
</dbReference>